<dbReference type="Proteomes" id="UP000050794">
    <property type="component" value="Unassembled WGS sequence"/>
</dbReference>
<keyword evidence="2" id="KW-1185">Reference proteome</keyword>
<reference evidence="1 2" key="2">
    <citation type="submission" date="2018-11" db="EMBL/GenBank/DDBJ databases">
        <authorList>
            <consortium name="Pathogen Informatics"/>
        </authorList>
    </citation>
    <scope>NUCLEOTIDE SEQUENCE [LARGE SCALE GENOMIC DNA]</scope>
</reference>
<dbReference type="WBParaSite" id="TCNE_0000794201-mRNA-1">
    <property type="protein sequence ID" value="TCNE_0000794201-mRNA-1"/>
    <property type="gene ID" value="TCNE_0000794201"/>
</dbReference>
<evidence type="ECO:0000313" key="1">
    <source>
        <dbReference type="EMBL" id="VDM39263.1"/>
    </source>
</evidence>
<sequence>MEHFESKATKQRSFRIHLNNLAYQRLLIEQIANGGLRHVEVKYGARFRCVGKAIEVETDEEHIGIINDELNKAWQVADFSWACEMNMLTEISDYRLFFTVSPVESVTLQMNKNKLLLDEQLIDVKLISCRIMPMGRFFDSVARLYYQDNNAPYVMTMRVPEECIHLFMGKSERWLEETLKCLVDVRLVDANHDYIPVDIITNRLINLVDVNKALADLADRCHISNRDWMHFVELRCGSASIRVVTDGSFLLAGKLEEAHCDGLRLLFSAPLKRVREMTVNDAAVVKLIEDINSCTFKFFGNMDYSGYCLVEISARNVGDLNEARSNIESLIKGTWRGASSCISTSESPFVTNREEASHSGSERNRPSNGDFPACRHVYFSFRGRSSKIGARSEYETRKNAHKGMLAGRTKPIKMLALKASYAAANIRKASC</sequence>
<dbReference type="EMBL" id="UYWY01019789">
    <property type="protein sequence ID" value="VDM39263.1"/>
    <property type="molecule type" value="Genomic_DNA"/>
</dbReference>
<dbReference type="AlphaFoldDB" id="A0A183UHH2"/>
<gene>
    <name evidence="1" type="ORF">TCNE_LOCUS7942</name>
</gene>
<proteinExistence type="predicted"/>
<accession>A0A183UHH2</accession>
<evidence type="ECO:0000313" key="3">
    <source>
        <dbReference type="WBParaSite" id="TCNE_0000794201-mRNA-1"/>
    </source>
</evidence>
<protein>
    <submittedName>
        <fullName evidence="3">Tudor domain-containing protein</fullName>
    </submittedName>
</protein>
<evidence type="ECO:0000313" key="2">
    <source>
        <dbReference type="Proteomes" id="UP000050794"/>
    </source>
</evidence>
<reference evidence="3" key="1">
    <citation type="submission" date="2016-06" db="UniProtKB">
        <authorList>
            <consortium name="WormBaseParasite"/>
        </authorList>
    </citation>
    <scope>IDENTIFICATION</scope>
</reference>
<name>A0A183UHH2_TOXCA</name>
<organism evidence="2 3">
    <name type="scientific">Toxocara canis</name>
    <name type="common">Canine roundworm</name>
    <dbReference type="NCBI Taxonomy" id="6265"/>
    <lineage>
        <taxon>Eukaryota</taxon>
        <taxon>Metazoa</taxon>
        <taxon>Ecdysozoa</taxon>
        <taxon>Nematoda</taxon>
        <taxon>Chromadorea</taxon>
        <taxon>Rhabditida</taxon>
        <taxon>Spirurina</taxon>
        <taxon>Ascaridomorpha</taxon>
        <taxon>Ascaridoidea</taxon>
        <taxon>Toxocaridae</taxon>
        <taxon>Toxocara</taxon>
    </lineage>
</organism>